<feature type="domain" description="PAS" evidence="2">
    <location>
        <begin position="259"/>
        <end position="329"/>
    </location>
</feature>
<dbReference type="Gene3D" id="3.30.450.20">
    <property type="entry name" value="PAS domain"/>
    <property type="match status" value="1"/>
</dbReference>
<dbReference type="InterPro" id="IPR013655">
    <property type="entry name" value="PAS_fold_3"/>
</dbReference>
<name>A0A0M3IDA9_ASCLU</name>
<organism evidence="4 5">
    <name type="scientific">Ascaris lumbricoides</name>
    <name type="common">Giant roundworm</name>
    <dbReference type="NCBI Taxonomy" id="6252"/>
    <lineage>
        <taxon>Eukaryota</taxon>
        <taxon>Metazoa</taxon>
        <taxon>Ecdysozoa</taxon>
        <taxon>Nematoda</taxon>
        <taxon>Chromadorea</taxon>
        <taxon>Rhabditida</taxon>
        <taxon>Spirurina</taxon>
        <taxon>Ascaridomorpha</taxon>
        <taxon>Ascaridoidea</taxon>
        <taxon>Ascarididae</taxon>
        <taxon>Ascaris</taxon>
    </lineage>
</organism>
<dbReference type="InterPro" id="IPR036638">
    <property type="entry name" value="HLH_DNA-bd_sf"/>
</dbReference>
<reference evidence="5" key="1">
    <citation type="submission" date="2017-02" db="UniProtKB">
        <authorList>
            <consortium name="WormBaseParasite"/>
        </authorList>
    </citation>
    <scope>IDENTIFICATION</scope>
</reference>
<feature type="compositionally biased region" description="Polar residues" evidence="1">
    <location>
        <begin position="447"/>
        <end position="459"/>
    </location>
</feature>
<dbReference type="PROSITE" id="PS50888">
    <property type="entry name" value="BHLH"/>
    <property type="match status" value="1"/>
</dbReference>
<evidence type="ECO:0000259" key="2">
    <source>
        <dbReference type="PROSITE" id="PS50112"/>
    </source>
</evidence>
<dbReference type="PROSITE" id="PS50112">
    <property type="entry name" value="PAS"/>
    <property type="match status" value="1"/>
</dbReference>
<dbReference type="WBParaSite" id="ALUE_0001598901-mRNA-1">
    <property type="protein sequence ID" value="ALUE_0001598901-mRNA-1"/>
    <property type="gene ID" value="ALUE_0001598901"/>
</dbReference>
<protein>
    <submittedName>
        <fullName evidence="5">Neuronal PAS domain-containing protein</fullName>
    </submittedName>
</protein>
<proteinExistence type="predicted"/>
<dbReference type="PANTHER" id="PTHR23042">
    <property type="entry name" value="CIRCADIAN PROTEIN CLOCK/ARNT/BMAL/PAS"/>
    <property type="match status" value="1"/>
</dbReference>
<evidence type="ECO:0000256" key="1">
    <source>
        <dbReference type="SAM" id="MobiDB-lite"/>
    </source>
</evidence>
<dbReference type="GO" id="GO:0046983">
    <property type="term" value="F:protein dimerization activity"/>
    <property type="evidence" value="ECO:0007669"/>
    <property type="project" value="InterPro"/>
</dbReference>
<dbReference type="AlphaFoldDB" id="A0A0M3IDA9"/>
<dbReference type="InterPro" id="IPR035965">
    <property type="entry name" value="PAS-like_dom_sf"/>
</dbReference>
<sequence>MRTGDLEIAPAGCRFGKTRNESEKRRRDAFNKLIGELTTLVADGDRKMDKSNVLKCAITFLKQRQLRAESTTEDVSCAIDTQLSRLTEYTPREIARLYVEALSAGTFCVACTGHLHHVSATFASFFSKAASEMRGMNLLDLLENESAKQLEQALSTEVFRAASACTSCNVPPTEAPLVRVTLVTRPFRKRILMLGQLKRVSLTPPLPSSPANESIPKEEPATGMDNDVHAPNMECDMDAALCLVGVARPLCAHFNAEISVETFSSLPRRSTAFVIVYNTRFICIQIDHNCSLLLGYGRLEMMGTSGYEYVHSDDLNTLADSHRILMQRGVHQLEAHRLCTKAGQWLWVKCAATIHNESPVARVTCVYSLTSPRPPSAYHSPRMLGQRLRSRVASRLVAPPTIAVEAIPPNTSMQQSSSQFTMGALCVSTAPLPVGISSCAIVGSAPSCPQTGDCSSTDMGSEGRTPLTSPAEASRGAEVALINGTMKAESNASVAFEVVNTQRVKRKHTSDSLEGIMESKTSTTVVDYASTSSQASPLVSPIGAESSPKKRVHPLVYIEHFPLSDTSCSRAALPSSTAALNPPAITNPIAVTDATPSAATDSPLAFSPMYRHVWEELQRKSDLLRQQVLQKELELQELHLKQFLSSLRGNKSI</sequence>
<keyword evidence="4" id="KW-1185">Reference proteome</keyword>
<dbReference type="Gene3D" id="4.10.280.10">
    <property type="entry name" value="Helix-loop-helix DNA-binding domain"/>
    <property type="match status" value="1"/>
</dbReference>
<dbReference type="Pfam" id="PF08447">
    <property type="entry name" value="PAS_3"/>
    <property type="match status" value="1"/>
</dbReference>
<dbReference type="CDD" id="cd00130">
    <property type="entry name" value="PAS"/>
    <property type="match status" value="1"/>
</dbReference>
<feature type="domain" description="BHLH" evidence="3">
    <location>
        <begin position="14"/>
        <end position="64"/>
    </location>
</feature>
<feature type="region of interest" description="Disordered" evidence="1">
    <location>
        <begin position="445"/>
        <end position="475"/>
    </location>
</feature>
<accession>A0A0M3IDA9</accession>
<dbReference type="SMART" id="SM00353">
    <property type="entry name" value="HLH"/>
    <property type="match status" value="1"/>
</dbReference>
<evidence type="ECO:0000313" key="5">
    <source>
        <dbReference type="WBParaSite" id="ALUE_0001598901-mRNA-1"/>
    </source>
</evidence>
<dbReference type="Pfam" id="PF00010">
    <property type="entry name" value="HLH"/>
    <property type="match status" value="1"/>
</dbReference>
<dbReference type="SMART" id="SM00091">
    <property type="entry name" value="PAS"/>
    <property type="match status" value="2"/>
</dbReference>
<dbReference type="InterPro" id="IPR011598">
    <property type="entry name" value="bHLH_dom"/>
</dbReference>
<evidence type="ECO:0000313" key="4">
    <source>
        <dbReference type="Proteomes" id="UP000036681"/>
    </source>
</evidence>
<dbReference type="InterPro" id="IPR000014">
    <property type="entry name" value="PAS"/>
</dbReference>
<evidence type="ECO:0000259" key="3">
    <source>
        <dbReference type="PROSITE" id="PS50888"/>
    </source>
</evidence>
<dbReference type="SUPFAM" id="SSF47459">
    <property type="entry name" value="HLH, helix-loop-helix DNA-binding domain"/>
    <property type="match status" value="1"/>
</dbReference>
<dbReference type="Proteomes" id="UP000036681">
    <property type="component" value="Unplaced"/>
</dbReference>
<dbReference type="InterPro" id="IPR050933">
    <property type="entry name" value="Circadian_TF"/>
</dbReference>
<dbReference type="SUPFAM" id="SSF55785">
    <property type="entry name" value="PYP-like sensor domain (PAS domain)"/>
    <property type="match status" value="1"/>
</dbReference>